<feature type="domain" description="FANCL UBC-like" evidence="3">
    <location>
        <begin position="351"/>
        <end position="414"/>
    </location>
</feature>
<dbReference type="Gene3D" id="3.30.40.10">
    <property type="entry name" value="Zinc/RING finger domain, C3HC4 (zinc finger)"/>
    <property type="match status" value="1"/>
</dbReference>
<dbReference type="PANTHER" id="PTHR13206:SF0">
    <property type="entry name" value="E3 UBIQUITIN-PROTEIN LIGASE FANCL"/>
    <property type="match status" value="1"/>
</dbReference>
<dbReference type="Gene3D" id="3.10.110.20">
    <property type="entry name" value="RWD domain-like"/>
    <property type="match status" value="1"/>
</dbReference>
<feature type="region of interest" description="Disordered" evidence="1">
    <location>
        <begin position="169"/>
        <end position="203"/>
    </location>
</feature>
<dbReference type="InterPro" id="IPR013083">
    <property type="entry name" value="Znf_RING/FYVE/PHD"/>
</dbReference>
<organism evidence="4 5">
    <name type="scientific">Stephanodiscus triporus</name>
    <dbReference type="NCBI Taxonomy" id="2934178"/>
    <lineage>
        <taxon>Eukaryota</taxon>
        <taxon>Sar</taxon>
        <taxon>Stramenopiles</taxon>
        <taxon>Ochrophyta</taxon>
        <taxon>Bacillariophyta</taxon>
        <taxon>Coscinodiscophyceae</taxon>
        <taxon>Thalassiosirophycidae</taxon>
        <taxon>Stephanodiscales</taxon>
        <taxon>Stephanodiscaceae</taxon>
        <taxon>Stephanodiscus</taxon>
    </lineage>
</organism>
<evidence type="ECO:0000259" key="3">
    <source>
        <dbReference type="Pfam" id="PF18891"/>
    </source>
</evidence>
<comment type="caution">
    <text evidence="4">The sequence shown here is derived from an EMBL/GenBank/DDBJ whole genome shotgun (WGS) entry which is preliminary data.</text>
</comment>
<feature type="region of interest" description="Disordered" evidence="1">
    <location>
        <begin position="461"/>
        <end position="496"/>
    </location>
</feature>
<gene>
    <name evidence="4" type="ORF">ACHAW5_000038</name>
</gene>
<accession>A0ABD3MIY2</accession>
<proteinExistence type="predicted"/>
<evidence type="ECO:0000313" key="5">
    <source>
        <dbReference type="Proteomes" id="UP001530315"/>
    </source>
</evidence>
<dbReference type="AlphaFoldDB" id="A0ABD3MIY2"/>
<dbReference type="SMART" id="SM01197">
    <property type="entry name" value="FANCL_C"/>
    <property type="match status" value="1"/>
</dbReference>
<evidence type="ECO:0000259" key="2">
    <source>
        <dbReference type="Pfam" id="PF11793"/>
    </source>
</evidence>
<sequence>MTAAKKAAATKRNSSAAMMTVPDISSLVAIPILSHAERANVKRRRQTTDDDETSRIHLLPKLFFASQCTDIDMETSDEYISAGDWVKNHPCHELVRITRDLQVQLNERLKDASEGAILMQNRNDNDRNAAGVTLDDHCLTSAAGIHEEFLLRCEAILLELSSTVQQQLRKEQSQHGKKVVASSGQPLAPLSTNASKRSISSSTSMPLISPPPLKYYSALARQLHVLQSKPNITDISIHDQQHPSPSIDNNDMPPEDLISLSITCHDESQRSHMWHAQLYPSVVLTVDLPLEFVVEDDNKRQIRLEKWWEDDLAVLDSPSNVREGSSASATKIALLLRIQYCFETALQKYQPLFDELDDLDTHFWILEPSLPARRSNVERRIALWEGGASLVIALDPENPRGIPVMVRFLGVTTATIKAAAASGSGQGIVGRGGPREPASDGILDWRTSFTEFISEEEDFGGVGDVKTNSKSKRYKTNEQHRLDDHDSTTAPKKRWSKERSIRENLELWFGSPLPSPLSSSATEKSDYLVECGICYTHRLPTEDSNTDEGPLPEVKCGNPSCSRHYHEYCLFEWLHSLPTARVSFDRIFGSCMYCSQGISVKILNGVNNQG</sequence>
<dbReference type="Pfam" id="PF11793">
    <property type="entry name" value="FANCL_C"/>
    <property type="match status" value="1"/>
</dbReference>
<dbReference type="InterPro" id="IPR026850">
    <property type="entry name" value="FANCL_C"/>
</dbReference>
<protein>
    <recommendedName>
        <fullName evidence="6">RING-type domain-containing protein</fullName>
    </recommendedName>
</protein>
<dbReference type="Pfam" id="PF18891">
    <property type="entry name" value="FANCL_d3"/>
    <property type="match status" value="1"/>
</dbReference>
<feature type="domain" description="FANCL C-terminal" evidence="2">
    <location>
        <begin position="529"/>
        <end position="601"/>
    </location>
</feature>
<dbReference type="InterPro" id="IPR044037">
    <property type="entry name" value="FANCL_d3"/>
</dbReference>
<evidence type="ECO:0000313" key="4">
    <source>
        <dbReference type="EMBL" id="KAL3763999.1"/>
    </source>
</evidence>
<feature type="compositionally biased region" description="Polar residues" evidence="1">
    <location>
        <begin position="182"/>
        <end position="197"/>
    </location>
</feature>
<name>A0ABD3MIY2_9STRA</name>
<dbReference type="InterPro" id="IPR026848">
    <property type="entry name" value="Fancl"/>
</dbReference>
<dbReference type="Proteomes" id="UP001530315">
    <property type="component" value="Unassembled WGS sequence"/>
</dbReference>
<evidence type="ECO:0008006" key="6">
    <source>
        <dbReference type="Google" id="ProtNLM"/>
    </source>
</evidence>
<feature type="compositionally biased region" description="Basic and acidic residues" evidence="1">
    <location>
        <begin position="475"/>
        <end position="487"/>
    </location>
</feature>
<dbReference type="CDD" id="cd16490">
    <property type="entry name" value="RING-CH-C4HC3_FANCL"/>
    <property type="match status" value="1"/>
</dbReference>
<reference evidence="4 5" key="1">
    <citation type="submission" date="2024-10" db="EMBL/GenBank/DDBJ databases">
        <title>Updated reference genomes for cyclostephanoid diatoms.</title>
        <authorList>
            <person name="Roberts W.R."/>
            <person name="Alverson A.J."/>
        </authorList>
    </citation>
    <scope>NUCLEOTIDE SEQUENCE [LARGE SCALE GENOMIC DNA]</scope>
    <source>
        <strain evidence="4 5">AJA276-08</strain>
    </source>
</reference>
<keyword evidence="5" id="KW-1185">Reference proteome</keyword>
<dbReference type="InterPro" id="IPR043003">
    <property type="entry name" value="FANCL_d3_sf"/>
</dbReference>
<dbReference type="EMBL" id="JALLAZ020001785">
    <property type="protein sequence ID" value="KAL3763999.1"/>
    <property type="molecule type" value="Genomic_DNA"/>
</dbReference>
<evidence type="ECO:0000256" key="1">
    <source>
        <dbReference type="SAM" id="MobiDB-lite"/>
    </source>
</evidence>
<dbReference type="PANTHER" id="PTHR13206">
    <property type="entry name" value="UBIQUITIN LIGASE PROTEIN PHF9 FANCONI ANEMIA GROUP L PROTEIN"/>
    <property type="match status" value="1"/>
</dbReference>